<feature type="compositionally biased region" description="Basic and acidic residues" evidence="2">
    <location>
        <begin position="37"/>
        <end position="142"/>
    </location>
</feature>
<dbReference type="GO" id="GO:0016020">
    <property type="term" value="C:membrane"/>
    <property type="evidence" value="ECO:0007669"/>
    <property type="project" value="InterPro"/>
</dbReference>
<keyword evidence="5" id="KW-1185">Reference proteome</keyword>
<dbReference type="OrthoDB" id="422720at2759"/>
<evidence type="ECO:0000259" key="3">
    <source>
        <dbReference type="PROSITE" id="PS51716"/>
    </source>
</evidence>
<comment type="similarity">
    <text evidence="1">Belongs to the TRAFAC class dynamin-like GTPase superfamily. IRG family.</text>
</comment>
<dbReference type="Proteomes" id="UP000076871">
    <property type="component" value="Unassembled WGS sequence"/>
</dbReference>
<dbReference type="Gene3D" id="3.40.50.300">
    <property type="entry name" value="P-loop containing nucleotide triphosphate hydrolases"/>
    <property type="match status" value="1"/>
</dbReference>
<feature type="region of interest" description="Disordered" evidence="2">
    <location>
        <begin position="37"/>
        <end position="152"/>
    </location>
</feature>
<dbReference type="PROSITE" id="PS51716">
    <property type="entry name" value="G_IRG"/>
    <property type="match status" value="1"/>
</dbReference>
<dbReference type="AlphaFoldDB" id="A0A165FPL7"/>
<dbReference type="InterPro" id="IPR030385">
    <property type="entry name" value="G_IRG_dom"/>
</dbReference>
<evidence type="ECO:0000313" key="5">
    <source>
        <dbReference type="Proteomes" id="UP000076871"/>
    </source>
</evidence>
<dbReference type="PANTHER" id="PTHR14143">
    <property type="entry name" value="INTERFERON-INDUCIBLE GTPASE FAMILY MEMBER"/>
    <property type="match status" value="1"/>
</dbReference>
<proteinExistence type="inferred from homology"/>
<evidence type="ECO:0000256" key="2">
    <source>
        <dbReference type="SAM" id="MobiDB-lite"/>
    </source>
</evidence>
<sequence length="441" mass="50038">MASSSSEEMFHTVLAVFEQMKSVRMSSYIQANSVMQELEKEAKEKEEAEEQQKRAEERKRAQEHAQKVREQQKKAEEHKRKVEEQQKKAEEQRIARERQKKADEQRKQKQKAEEEQKKAEEKRKKAEEQARKTKEEAKKKVAEPAVGTAKQSADPVVVVERALCEKRVERVVFIKETGTKRATGEEARSSKTVLAGPSLKLELALVPSLVEFKETKRRLGYQEGWFHFAVAGVAGSGKSSLINAVRGLRNNQGTKAAPAGVTETTTAVTRYPDPILPVAWYDIPGAGASDVGNHDAYFQKQGLYIFDCIIVLIGDRVTNNDIAILKNCAGYHITAYIVRSKSLQHIRNIANDLDGSGRRTALVLEEARKKYREETCRSVGHNLDKYDLPSRDVYLVDKDTMVEVRQGQQPSEIQDEVRLLRDLFVETYNRRGSKRIVGLVN</sequence>
<evidence type="ECO:0000256" key="1">
    <source>
        <dbReference type="ARBA" id="ARBA00005429"/>
    </source>
</evidence>
<reference evidence="4 5" key="1">
    <citation type="journal article" date="2016" name="Mol. Biol. Evol.">
        <title>Comparative Genomics of Early-Diverging Mushroom-Forming Fungi Provides Insights into the Origins of Lignocellulose Decay Capabilities.</title>
        <authorList>
            <person name="Nagy L.G."/>
            <person name="Riley R."/>
            <person name="Tritt A."/>
            <person name="Adam C."/>
            <person name="Daum C."/>
            <person name="Floudas D."/>
            <person name="Sun H."/>
            <person name="Yadav J.S."/>
            <person name="Pangilinan J."/>
            <person name="Larsson K.H."/>
            <person name="Matsuura K."/>
            <person name="Barry K."/>
            <person name="Labutti K."/>
            <person name="Kuo R."/>
            <person name="Ohm R.A."/>
            <person name="Bhattacharya S.S."/>
            <person name="Shirouzu T."/>
            <person name="Yoshinaga Y."/>
            <person name="Martin F.M."/>
            <person name="Grigoriev I.V."/>
            <person name="Hibbett D.S."/>
        </authorList>
    </citation>
    <scope>NUCLEOTIDE SEQUENCE [LARGE SCALE GENOMIC DNA]</scope>
    <source>
        <strain evidence="4 5">93-53</strain>
    </source>
</reference>
<dbReference type="RefSeq" id="XP_040767025.1">
    <property type="nucleotide sequence ID" value="XM_040902883.1"/>
</dbReference>
<dbReference type="STRING" id="1314785.A0A165FPL7"/>
<dbReference type="Pfam" id="PF05049">
    <property type="entry name" value="IIGP"/>
    <property type="match status" value="1"/>
</dbReference>
<accession>A0A165FPL7</accession>
<protein>
    <recommendedName>
        <fullName evidence="3">IRG-type G domain-containing protein</fullName>
    </recommendedName>
</protein>
<evidence type="ECO:0000313" key="4">
    <source>
        <dbReference type="EMBL" id="KZT09285.1"/>
    </source>
</evidence>
<dbReference type="InParanoid" id="A0A165FPL7"/>
<dbReference type="EMBL" id="KV427612">
    <property type="protein sequence ID" value="KZT09285.1"/>
    <property type="molecule type" value="Genomic_DNA"/>
</dbReference>
<feature type="domain" description="IRG-type G" evidence="3">
    <location>
        <begin position="224"/>
        <end position="408"/>
    </location>
</feature>
<dbReference type="PANTHER" id="PTHR14143:SF1">
    <property type="entry name" value="IRG-TYPE G DOMAIN-CONTAINING PROTEIN"/>
    <property type="match status" value="1"/>
</dbReference>
<name>A0A165FPL7_9APHY</name>
<dbReference type="GeneID" id="63819914"/>
<dbReference type="SUPFAM" id="SSF52540">
    <property type="entry name" value="P-loop containing nucleoside triphosphate hydrolases"/>
    <property type="match status" value="1"/>
</dbReference>
<dbReference type="InterPro" id="IPR007743">
    <property type="entry name" value="Immunity-related_GTPase-like"/>
</dbReference>
<dbReference type="GO" id="GO:0005525">
    <property type="term" value="F:GTP binding"/>
    <property type="evidence" value="ECO:0007669"/>
    <property type="project" value="InterPro"/>
</dbReference>
<organism evidence="4 5">
    <name type="scientific">Laetiporus sulphureus 93-53</name>
    <dbReference type="NCBI Taxonomy" id="1314785"/>
    <lineage>
        <taxon>Eukaryota</taxon>
        <taxon>Fungi</taxon>
        <taxon>Dikarya</taxon>
        <taxon>Basidiomycota</taxon>
        <taxon>Agaricomycotina</taxon>
        <taxon>Agaricomycetes</taxon>
        <taxon>Polyporales</taxon>
        <taxon>Laetiporus</taxon>
    </lineage>
</organism>
<dbReference type="InterPro" id="IPR027417">
    <property type="entry name" value="P-loop_NTPase"/>
</dbReference>
<gene>
    <name evidence="4" type="ORF">LAESUDRAFT_546729</name>
</gene>